<dbReference type="SUPFAM" id="SSF111384">
    <property type="entry name" value="OmpH-like"/>
    <property type="match status" value="1"/>
</dbReference>
<evidence type="ECO:0000256" key="1">
    <source>
        <dbReference type="ARBA" id="ARBA00009091"/>
    </source>
</evidence>
<evidence type="ECO:0000256" key="2">
    <source>
        <dbReference type="ARBA" id="ARBA00022729"/>
    </source>
</evidence>
<evidence type="ECO:0000256" key="3">
    <source>
        <dbReference type="SAM" id="Coils"/>
    </source>
</evidence>
<evidence type="ECO:0000313" key="5">
    <source>
        <dbReference type="Proteomes" id="UP000292262"/>
    </source>
</evidence>
<organism evidence="4 5">
    <name type="scientific">Aquimarina brevivitae</name>
    <dbReference type="NCBI Taxonomy" id="323412"/>
    <lineage>
        <taxon>Bacteria</taxon>
        <taxon>Pseudomonadati</taxon>
        <taxon>Bacteroidota</taxon>
        <taxon>Flavobacteriia</taxon>
        <taxon>Flavobacteriales</taxon>
        <taxon>Flavobacteriaceae</taxon>
        <taxon>Aquimarina</taxon>
    </lineage>
</organism>
<dbReference type="AlphaFoldDB" id="A0A4Q7P4D3"/>
<dbReference type="PANTHER" id="PTHR35089">
    <property type="entry name" value="CHAPERONE PROTEIN SKP"/>
    <property type="match status" value="1"/>
</dbReference>
<evidence type="ECO:0000313" key="4">
    <source>
        <dbReference type="EMBL" id="RZS93552.1"/>
    </source>
</evidence>
<keyword evidence="2" id="KW-0732">Signal</keyword>
<dbReference type="SMART" id="SM00935">
    <property type="entry name" value="OmpH"/>
    <property type="match status" value="1"/>
</dbReference>
<dbReference type="InterPro" id="IPR024930">
    <property type="entry name" value="Skp_dom_sf"/>
</dbReference>
<keyword evidence="5" id="KW-1185">Reference proteome</keyword>
<dbReference type="OrthoDB" id="1493480at2"/>
<reference evidence="4 5" key="1">
    <citation type="submission" date="2019-02" db="EMBL/GenBank/DDBJ databases">
        <title>Genomic Encyclopedia of Type Strains, Phase IV (KMG-IV): sequencing the most valuable type-strain genomes for metagenomic binning, comparative biology and taxonomic classification.</title>
        <authorList>
            <person name="Goeker M."/>
        </authorList>
    </citation>
    <scope>NUCLEOTIDE SEQUENCE [LARGE SCALE GENOMIC DNA]</scope>
    <source>
        <strain evidence="4 5">DSM 17196</strain>
    </source>
</reference>
<comment type="similarity">
    <text evidence="1">Belongs to the Skp family.</text>
</comment>
<proteinExistence type="inferred from homology"/>
<name>A0A4Q7P4D3_9FLAO</name>
<sequence length="172" mass="19870">MNVIKNCKVEVVVVFIFIFCLTTNVVAQKVAYMNTPEVLQQMAEYKEAGYSLRNYQEELQNNGKKMVQEFQKKQKELEKKVKLASTSSEEQQRLYEDLEKDQKEILAYEKEIQVLAKQKEAELLIPVQEKLNKAVQSVCKEKNYLLIVNASALLYADESLDVTALVIDKLNQ</sequence>
<dbReference type="Proteomes" id="UP000292262">
    <property type="component" value="Unassembled WGS sequence"/>
</dbReference>
<keyword evidence="3" id="KW-0175">Coiled coil</keyword>
<gene>
    <name evidence="4" type="ORF">EV197_2132</name>
</gene>
<dbReference type="RefSeq" id="WP_130286678.1">
    <property type="nucleotide sequence ID" value="NZ_SGXE01000002.1"/>
</dbReference>
<accession>A0A4Q7P4D3</accession>
<dbReference type="EMBL" id="SGXE01000002">
    <property type="protein sequence ID" value="RZS93552.1"/>
    <property type="molecule type" value="Genomic_DNA"/>
</dbReference>
<dbReference type="Gene3D" id="3.30.910.20">
    <property type="entry name" value="Skp domain"/>
    <property type="match status" value="1"/>
</dbReference>
<dbReference type="Pfam" id="PF03938">
    <property type="entry name" value="OmpH"/>
    <property type="match status" value="1"/>
</dbReference>
<dbReference type="InterPro" id="IPR005632">
    <property type="entry name" value="Chaperone_Skp"/>
</dbReference>
<dbReference type="GO" id="GO:0050821">
    <property type="term" value="P:protein stabilization"/>
    <property type="evidence" value="ECO:0007669"/>
    <property type="project" value="TreeGrafter"/>
</dbReference>
<dbReference type="GO" id="GO:0005829">
    <property type="term" value="C:cytosol"/>
    <property type="evidence" value="ECO:0007669"/>
    <property type="project" value="TreeGrafter"/>
</dbReference>
<protein>
    <submittedName>
        <fullName evidence="4">Periplasmic chaperone for outer membrane proteins Skp</fullName>
    </submittedName>
</protein>
<comment type="caution">
    <text evidence="4">The sequence shown here is derived from an EMBL/GenBank/DDBJ whole genome shotgun (WGS) entry which is preliminary data.</text>
</comment>
<dbReference type="GO" id="GO:0051082">
    <property type="term" value="F:unfolded protein binding"/>
    <property type="evidence" value="ECO:0007669"/>
    <property type="project" value="InterPro"/>
</dbReference>
<feature type="coiled-coil region" evidence="3">
    <location>
        <begin position="56"/>
        <end position="118"/>
    </location>
</feature>
<dbReference type="PANTHER" id="PTHR35089:SF1">
    <property type="entry name" value="CHAPERONE PROTEIN SKP"/>
    <property type="match status" value="1"/>
</dbReference>